<reference evidence="3 4" key="1">
    <citation type="submission" date="2015-04" db="EMBL/GenBank/DDBJ databases">
        <authorList>
            <person name="Syromyatnikov M.Y."/>
            <person name="Popov V.N."/>
        </authorList>
    </citation>
    <scope>NUCLEOTIDE SEQUENCE [LARGE SCALE GENOMIC DNA]</scope>
</reference>
<keyword evidence="2" id="KW-0732">Signal</keyword>
<feature type="compositionally biased region" description="Basic and acidic residues" evidence="1">
    <location>
        <begin position="513"/>
        <end position="529"/>
    </location>
</feature>
<evidence type="ECO:0000313" key="3">
    <source>
        <dbReference type="EMBL" id="CRK91087.1"/>
    </source>
</evidence>
<dbReference type="AlphaFoldDB" id="A0A1J1HSQ3"/>
<evidence type="ECO:0000256" key="2">
    <source>
        <dbReference type="SAM" id="SignalP"/>
    </source>
</evidence>
<feature type="compositionally biased region" description="Low complexity" evidence="1">
    <location>
        <begin position="165"/>
        <end position="181"/>
    </location>
</feature>
<feature type="compositionally biased region" description="Basic and acidic residues" evidence="1">
    <location>
        <begin position="442"/>
        <end position="456"/>
    </location>
</feature>
<dbReference type="OrthoDB" id="10603769at2759"/>
<feature type="signal peptide" evidence="2">
    <location>
        <begin position="1"/>
        <end position="21"/>
    </location>
</feature>
<evidence type="ECO:0000313" key="4">
    <source>
        <dbReference type="Proteomes" id="UP000183832"/>
    </source>
</evidence>
<feature type="compositionally biased region" description="Polar residues" evidence="1">
    <location>
        <begin position="406"/>
        <end position="427"/>
    </location>
</feature>
<feature type="region of interest" description="Disordered" evidence="1">
    <location>
        <begin position="165"/>
        <end position="207"/>
    </location>
</feature>
<sequence>MKLIVIFSLVVLFSSLNANSAEVIKRSNDKKDNLAVMLTYRPNSEIRTRDKVTNKSWTYKLNEEDSDEGINQQLLDALIKEKFAKRYRPDLDKRTVKRENPSDDEFDEDSSDQVDDAKIVEVENGNDKKTCYKSTYKNVLDAFESALKSQIDNYKKCVCQKKSTTTTTTTTSTTPSPESSEFNARALVSTEEDHDEEDEEKEHKILNDNNENELKAAINHKDDIVCFHRQYAFMLTKLLDRIPCDAAKKKQQMNPSMLPEFSRGSKKRHERQQHINEDNSMEEDIATVKQSAKTAKKSVKLNKTKTDTDKLNEQILAVLKEHLGLKKNEKSIVKKSSKKQISPKKITIKTKEFKKDNEEDFDDEDDFENDFSQKQFLDKLKEVFNKYQSKTDDTFPMQSGEHSDESTSSMPVQKSVQKSTVKRTVSESSDESTEASFRIKNRKAEKERHQVKENIRKTSTTSSASSKRNNSHSKKKSYRNSPRNDDERSSSIETEDVRRNHNFNSKKSKHSRSSYDDRSANDFAKKISDFARSNSVKKA</sequence>
<gene>
    <name evidence="3" type="ORF">CLUMA_CG004775</name>
</gene>
<feature type="compositionally biased region" description="Basic and acidic residues" evidence="1">
    <location>
        <begin position="482"/>
        <end position="499"/>
    </location>
</feature>
<accession>A0A1J1HSQ3</accession>
<organism evidence="3 4">
    <name type="scientific">Clunio marinus</name>
    <dbReference type="NCBI Taxonomy" id="568069"/>
    <lineage>
        <taxon>Eukaryota</taxon>
        <taxon>Metazoa</taxon>
        <taxon>Ecdysozoa</taxon>
        <taxon>Arthropoda</taxon>
        <taxon>Hexapoda</taxon>
        <taxon>Insecta</taxon>
        <taxon>Pterygota</taxon>
        <taxon>Neoptera</taxon>
        <taxon>Endopterygota</taxon>
        <taxon>Diptera</taxon>
        <taxon>Nematocera</taxon>
        <taxon>Chironomoidea</taxon>
        <taxon>Chironomidae</taxon>
        <taxon>Clunio</taxon>
    </lineage>
</organism>
<feature type="compositionally biased region" description="Basic residues" evidence="1">
    <location>
        <begin position="469"/>
        <end position="478"/>
    </location>
</feature>
<dbReference type="Proteomes" id="UP000183832">
    <property type="component" value="Unassembled WGS sequence"/>
</dbReference>
<feature type="chain" id="PRO_5013153667" evidence="2">
    <location>
        <begin position="22"/>
        <end position="539"/>
    </location>
</feature>
<keyword evidence="4" id="KW-1185">Reference proteome</keyword>
<feature type="compositionally biased region" description="Acidic residues" evidence="1">
    <location>
        <begin position="190"/>
        <end position="200"/>
    </location>
</feature>
<feature type="compositionally biased region" description="Acidic residues" evidence="1">
    <location>
        <begin position="102"/>
        <end position="114"/>
    </location>
</feature>
<evidence type="ECO:0000256" key="1">
    <source>
        <dbReference type="SAM" id="MobiDB-lite"/>
    </source>
</evidence>
<dbReference type="EMBL" id="CVRI01000020">
    <property type="protein sequence ID" value="CRK91087.1"/>
    <property type="molecule type" value="Genomic_DNA"/>
</dbReference>
<proteinExistence type="predicted"/>
<feature type="region of interest" description="Disordered" evidence="1">
    <location>
        <begin position="94"/>
        <end position="116"/>
    </location>
</feature>
<feature type="region of interest" description="Disordered" evidence="1">
    <location>
        <begin position="390"/>
        <end position="539"/>
    </location>
</feature>
<feature type="compositionally biased region" description="Basic residues" evidence="1">
    <location>
        <begin position="500"/>
        <end position="512"/>
    </location>
</feature>
<feature type="compositionally biased region" description="Low complexity" evidence="1">
    <location>
        <begin position="457"/>
        <end position="468"/>
    </location>
</feature>
<name>A0A1J1HSQ3_9DIPT</name>
<protein>
    <submittedName>
        <fullName evidence="3">CLUMA_CG004775, isoform A</fullName>
    </submittedName>
</protein>